<dbReference type="Gene3D" id="1.25.40.20">
    <property type="entry name" value="Ankyrin repeat-containing domain"/>
    <property type="match status" value="1"/>
</dbReference>
<accession>A0AAD6HAE3</accession>
<name>A0AAD6HAE3_9EURO</name>
<evidence type="ECO:0008006" key="3">
    <source>
        <dbReference type="Google" id="ProtNLM"/>
    </source>
</evidence>
<proteinExistence type="predicted"/>
<dbReference type="Proteomes" id="UP001215712">
    <property type="component" value="Unassembled WGS sequence"/>
</dbReference>
<evidence type="ECO:0000313" key="1">
    <source>
        <dbReference type="EMBL" id="KAJ5703366.1"/>
    </source>
</evidence>
<keyword evidence="2" id="KW-1185">Reference proteome</keyword>
<reference evidence="1" key="1">
    <citation type="journal article" date="2023" name="IMA Fungus">
        <title>Comparative genomic study of the Penicillium genus elucidates a diverse pangenome and 15 lateral gene transfer events.</title>
        <authorList>
            <person name="Petersen C."/>
            <person name="Sorensen T."/>
            <person name="Nielsen M.R."/>
            <person name="Sondergaard T.E."/>
            <person name="Sorensen J.L."/>
            <person name="Fitzpatrick D.A."/>
            <person name="Frisvad J.C."/>
            <person name="Nielsen K.L."/>
        </authorList>
    </citation>
    <scope>NUCLEOTIDE SEQUENCE</scope>
    <source>
        <strain evidence="1">IBT 17514</strain>
    </source>
</reference>
<organism evidence="1 2">
    <name type="scientific">Penicillium malachiteum</name>
    <dbReference type="NCBI Taxonomy" id="1324776"/>
    <lineage>
        <taxon>Eukaryota</taxon>
        <taxon>Fungi</taxon>
        <taxon>Dikarya</taxon>
        <taxon>Ascomycota</taxon>
        <taxon>Pezizomycotina</taxon>
        <taxon>Eurotiomycetes</taxon>
        <taxon>Eurotiomycetidae</taxon>
        <taxon>Eurotiales</taxon>
        <taxon>Aspergillaceae</taxon>
        <taxon>Penicillium</taxon>
    </lineage>
</organism>
<protein>
    <recommendedName>
        <fullName evidence="3">Ankyrin</fullName>
    </recommendedName>
</protein>
<dbReference type="InterPro" id="IPR036770">
    <property type="entry name" value="Ankyrin_rpt-contain_sf"/>
</dbReference>
<comment type="caution">
    <text evidence="1">The sequence shown here is derived from an EMBL/GenBank/DDBJ whole genome shotgun (WGS) entry which is preliminary data.</text>
</comment>
<sequence>MDPTRFLGDLGQLPLEMLWSTLNQLLTETPKVTYSSLRAIYNLSLTSKGAAGHIESYMTHQSTLKLLRNAVDDAKWHPNGRDESVDHEGDRSFTLLSDAKSDPHCDVITGAIVGDCTTSFKWLRNAVPELDGTGVNKHGWTFVAIAGHYQSLNMFKYFDTIQSSNGSWISILTQPANIYQESTTALVAMSRQHNVKFLRALFAILAPQLRELDHPSAISGSLTKEEQYLLCTFLTPALALEFEKVDMPLYNVDGAWPASGNAYHAGATNGPEFLEYLHHKSSLEKDARDNAFETPLHYAVRANRLDSVIWLNEHGAREDYGESTENSAAHLAALSTTEESLAILKEVLPPPSLNATGFLSPSSMIVALVEGFKNATDTEDPQDVTQLKRLHGERIIKKLEILAEASTKCPESIGSSSPEGAKRGIPSYEMALTLAKKDKDGVDKLASLIEAAARE</sequence>
<evidence type="ECO:0000313" key="2">
    <source>
        <dbReference type="Proteomes" id="UP001215712"/>
    </source>
</evidence>
<reference evidence="1" key="2">
    <citation type="submission" date="2023-01" db="EMBL/GenBank/DDBJ databases">
        <authorList>
            <person name="Petersen C."/>
        </authorList>
    </citation>
    <scope>NUCLEOTIDE SEQUENCE</scope>
    <source>
        <strain evidence="1">IBT 17514</strain>
    </source>
</reference>
<gene>
    <name evidence="1" type="ORF">N7493_011755</name>
</gene>
<dbReference type="AlphaFoldDB" id="A0AAD6HAE3"/>
<dbReference type="EMBL" id="JAQJAN010000023">
    <property type="protein sequence ID" value="KAJ5703366.1"/>
    <property type="molecule type" value="Genomic_DNA"/>
</dbReference>
<dbReference type="SUPFAM" id="SSF48403">
    <property type="entry name" value="Ankyrin repeat"/>
    <property type="match status" value="1"/>
</dbReference>